<evidence type="ECO:0000256" key="1">
    <source>
        <dbReference type="SAM" id="MobiDB-lite"/>
    </source>
</evidence>
<comment type="caution">
    <text evidence="2">The sequence shown here is derived from an EMBL/GenBank/DDBJ whole genome shotgun (WGS) entry which is preliminary data.</text>
</comment>
<sequence>MAGIKVAPLSRTAAMDPTPDPRALEIRDAACAAMIAELCDAAPDGADLDAIDTFVRGLFASLFAASQQKREPPEVAAPKIARIVARRARQKFPAAAPTAPTTAPSAAPPQPGATITGKTTGIDRKILAILTEVSGFYAAPIAILSGQRSRRAQALALYTNWQSHLRRGKDNAWLARKEALRLQLDERKQEKDRDGFIALLEAKADWSALSRHLTGDEVDLAVTTDPNIIAALATCLNHRQGRNSEGARCHHFDNSKTLWPIPNSTRARWKR</sequence>
<gene>
    <name evidence="2" type="ORF">CVM52_04385</name>
</gene>
<proteinExistence type="predicted"/>
<evidence type="ECO:0000313" key="3">
    <source>
        <dbReference type="Proteomes" id="UP000231553"/>
    </source>
</evidence>
<keyword evidence="3" id="KW-1185">Reference proteome</keyword>
<evidence type="ECO:0000313" key="2">
    <source>
        <dbReference type="EMBL" id="PJE37874.1"/>
    </source>
</evidence>
<feature type="region of interest" description="Disordered" evidence="1">
    <location>
        <begin position="91"/>
        <end position="118"/>
    </location>
</feature>
<feature type="compositionally biased region" description="Low complexity" evidence="1">
    <location>
        <begin position="93"/>
        <end position="105"/>
    </location>
</feature>
<dbReference type="EMBL" id="PGTB01000007">
    <property type="protein sequence ID" value="PJE37874.1"/>
    <property type="molecule type" value="Genomic_DNA"/>
</dbReference>
<reference evidence="2 3" key="1">
    <citation type="journal article" date="2018" name="Int. J. Syst. Evol. Microbiol.">
        <title>Pseudooceanicola lipolyticus sp. nov., a marine alphaproteobacterium, reclassification of Oceanicola flagellatus as Pseudooceanicola flagellatus comb. nov. and emended description of the genus Pseudooceanicola.</title>
        <authorList>
            <person name="Huang M.-M."/>
            <person name="Guo L.-L."/>
            <person name="Wu Y.-H."/>
            <person name="Lai Q.-L."/>
            <person name="Shao Z.-Z."/>
            <person name="Wang C.-S."/>
            <person name="Wu M."/>
            <person name="Xu X.-W."/>
        </authorList>
    </citation>
    <scope>NUCLEOTIDE SEQUENCE [LARGE SCALE GENOMIC DNA]</scope>
    <source>
        <strain evidence="2 3">157</strain>
    </source>
</reference>
<organism evidence="2 3">
    <name type="scientific">Pseudooceanicola lipolyticus</name>
    <dbReference type="NCBI Taxonomy" id="2029104"/>
    <lineage>
        <taxon>Bacteria</taxon>
        <taxon>Pseudomonadati</taxon>
        <taxon>Pseudomonadota</taxon>
        <taxon>Alphaproteobacteria</taxon>
        <taxon>Rhodobacterales</taxon>
        <taxon>Paracoccaceae</taxon>
        <taxon>Pseudooceanicola</taxon>
    </lineage>
</organism>
<dbReference type="AlphaFoldDB" id="A0A2M8J522"/>
<name>A0A2M8J522_9RHOB</name>
<accession>A0A2M8J522</accession>
<feature type="region of interest" description="Disordered" evidence="1">
    <location>
        <begin position="1"/>
        <end position="20"/>
    </location>
</feature>
<dbReference type="Proteomes" id="UP000231553">
    <property type="component" value="Unassembled WGS sequence"/>
</dbReference>
<protein>
    <submittedName>
        <fullName evidence="2">Uncharacterized protein</fullName>
    </submittedName>
</protein>